<dbReference type="Proteomes" id="UP000304880">
    <property type="component" value="Unassembled WGS sequence"/>
</dbReference>
<evidence type="ECO:0000313" key="2">
    <source>
        <dbReference type="Proteomes" id="UP000304880"/>
    </source>
</evidence>
<protein>
    <submittedName>
        <fullName evidence="1">Uncharacterized protein</fullName>
    </submittedName>
</protein>
<dbReference type="RefSeq" id="WP_139599380.1">
    <property type="nucleotide sequence ID" value="NZ_VDDC01000038.1"/>
</dbReference>
<sequence length="259" mass="28791">MISQYRHALAKHSPRLLRSVIYKTLYRQFKDQYTISPEQFRGKRILIVGPANTLFDDLKSIDYSKVDIVVRMKNGIHTSLDLWKGDSLRCDVLFHSFAGGSQPVTLNDINRAGVKYIVHRTLKKSAFLDTLLAEEKFGSSAGVKIVPYEHYGALSKRLGGHAPSTGMVCADFFLDAPFKSLTFVGFTFFSTRYVAGYNDQITSDEAALSKVKDAGHHSPLHEARLIGDRIQEERAAGKCVCVSESMQQALDGFGARHGA</sequence>
<organism evidence="1 2">
    <name type="scientific">Paracoccus haeundaensis</name>
    <dbReference type="NCBI Taxonomy" id="225362"/>
    <lineage>
        <taxon>Bacteria</taxon>
        <taxon>Pseudomonadati</taxon>
        <taxon>Pseudomonadota</taxon>
        <taxon>Alphaproteobacteria</taxon>
        <taxon>Rhodobacterales</taxon>
        <taxon>Paracoccaceae</taxon>
        <taxon>Paracoccus</taxon>
    </lineage>
</organism>
<comment type="caution">
    <text evidence="1">The sequence shown here is derived from an EMBL/GenBank/DDBJ whole genome shotgun (WGS) entry which is preliminary data.</text>
</comment>
<evidence type="ECO:0000313" key="1">
    <source>
        <dbReference type="EMBL" id="TNH38078.1"/>
    </source>
</evidence>
<accession>A0A5C4R2P2</accession>
<name>A0A5C4R2P2_9RHOB</name>
<reference evidence="1 2" key="1">
    <citation type="submission" date="2019-06" db="EMBL/GenBank/DDBJ databases">
        <authorList>
            <person name="Li J."/>
        </authorList>
    </citation>
    <scope>NUCLEOTIDE SEQUENCE [LARGE SCALE GENOMIC DNA]</scope>
    <source>
        <strain evidence="1 2">CGMCC 1.8012</strain>
    </source>
</reference>
<proteinExistence type="predicted"/>
<gene>
    <name evidence="1" type="ORF">FHD67_16680</name>
</gene>
<dbReference type="AlphaFoldDB" id="A0A5C4R2P2"/>
<dbReference type="EMBL" id="VDDC01000038">
    <property type="protein sequence ID" value="TNH38078.1"/>
    <property type="molecule type" value="Genomic_DNA"/>
</dbReference>
<keyword evidence="2" id="KW-1185">Reference proteome</keyword>